<evidence type="ECO:0000256" key="4">
    <source>
        <dbReference type="ARBA" id="ARBA00023136"/>
    </source>
</evidence>
<dbReference type="PANTHER" id="PTHR47737">
    <property type="entry name" value="GLYCINE BETAINE/PROLINE BETAINE TRANSPORT SYSTEM PERMEASE PROTEIN PROW"/>
    <property type="match status" value="1"/>
</dbReference>
<organism evidence="7 8">
    <name type="scientific">Ureibacillus thermosphaericus</name>
    <dbReference type="NCBI Taxonomy" id="51173"/>
    <lineage>
        <taxon>Bacteria</taxon>
        <taxon>Bacillati</taxon>
        <taxon>Bacillota</taxon>
        <taxon>Bacilli</taxon>
        <taxon>Bacillales</taxon>
        <taxon>Caryophanaceae</taxon>
        <taxon>Ureibacillus</taxon>
    </lineage>
</organism>
<dbReference type="GO" id="GO:0005275">
    <property type="term" value="F:amine transmembrane transporter activity"/>
    <property type="evidence" value="ECO:0007669"/>
    <property type="project" value="TreeGrafter"/>
</dbReference>
<feature type="domain" description="ABC-type glycine betaine transport system substrate-binding" evidence="6">
    <location>
        <begin position="38"/>
        <end position="179"/>
    </location>
</feature>
<keyword evidence="4" id="KW-0472">Membrane</keyword>
<name>A0A840PUY6_URETH</name>
<dbReference type="Proteomes" id="UP000557217">
    <property type="component" value="Unassembled WGS sequence"/>
</dbReference>
<dbReference type="Gene3D" id="3.40.190.100">
    <property type="entry name" value="Glycine betaine-binding periplasmic protein, domain 2"/>
    <property type="match status" value="1"/>
</dbReference>
<keyword evidence="3" id="KW-1003">Cell membrane</keyword>
<dbReference type="GO" id="GO:0015226">
    <property type="term" value="F:carnitine transmembrane transporter activity"/>
    <property type="evidence" value="ECO:0007669"/>
    <property type="project" value="TreeGrafter"/>
</dbReference>
<dbReference type="GO" id="GO:0031460">
    <property type="term" value="P:glycine betaine transport"/>
    <property type="evidence" value="ECO:0007669"/>
    <property type="project" value="TreeGrafter"/>
</dbReference>
<evidence type="ECO:0000313" key="7">
    <source>
        <dbReference type="EMBL" id="MBB5149690.1"/>
    </source>
</evidence>
<dbReference type="Pfam" id="PF04069">
    <property type="entry name" value="OpuAC"/>
    <property type="match status" value="2"/>
</dbReference>
<dbReference type="EMBL" id="JACHGZ010000026">
    <property type="protein sequence ID" value="MBB5149690.1"/>
    <property type="molecule type" value="Genomic_DNA"/>
</dbReference>
<feature type="domain" description="ABC-type glycine betaine transport system substrate-binding" evidence="6">
    <location>
        <begin position="202"/>
        <end position="299"/>
    </location>
</feature>
<evidence type="ECO:0000256" key="1">
    <source>
        <dbReference type="ARBA" id="ARBA00004236"/>
    </source>
</evidence>
<keyword evidence="5" id="KW-0732">Signal</keyword>
<accession>A0A840PUY6</accession>
<feature type="signal peptide" evidence="5">
    <location>
        <begin position="1"/>
        <end position="20"/>
    </location>
</feature>
<comment type="caution">
    <text evidence="7">The sequence shown here is derived from an EMBL/GenBank/DDBJ whole genome shotgun (WGS) entry which is preliminary data.</text>
</comment>
<reference evidence="7 8" key="1">
    <citation type="submission" date="2020-08" db="EMBL/GenBank/DDBJ databases">
        <title>Genomic Encyclopedia of Type Strains, Phase IV (KMG-IV): sequencing the most valuable type-strain genomes for metagenomic binning, comparative biology and taxonomic classification.</title>
        <authorList>
            <person name="Goeker M."/>
        </authorList>
    </citation>
    <scope>NUCLEOTIDE SEQUENCE [LARGE SCALE GENOMIC DNA]</scope>
    <source>
        <strain evidence="7 8">DSM 10633</strain>
    </source>
</reference>
<evidence type="ECO:0000313" key="8">
    <source>
        <dbReference type="Proteomes" id="UP000557217"/>
    </source>
</evidence>
<evidence type="ECO:0000256" key="2">
    <source>
        <dbReference type="ARBA" id="ARBA00022448"/>
    </source>
</evidence>
<dbReference type="SUPFAM" id="SSF53850">
    <property type="entry name" value="Periplasmic binding protein-like II"/>
    <property type="match status" value="2"/>
</dbReference>
<dbReference type="Gene3D" id="3.10.105.10">
    <property type="entry name" value="Dipeptide-binding Protein, Domain 3"/>
    <property type="match status" value="1"/>
</dbReference>
<comment type="subcellular location">
    <subcellularLocation>
        <location evidence="1">Cell membrane</location>
    </subcellularLocation>
</comment>
<dbReference type="InterPro" id="IPR007210">
    <property type="entry name" value="ABC_Gly_betaine_transp_sub-bd"/>
</dbReference>
<keyword evidence="8" id="KW-1185">Reference proteome</keyword>
<dbReference type="AlphaFoldDB" id="A0A840PUY6"/>
<gene>
    <name evidence="7" type="ORF">HNR36_002082</name>
</gene>
<dbReference type="GO" id="GO:0043190">
    <property type="term" value="C:ATP-binding cassette (ABC) transporter complex"/>
    <property type="evidence" value="ECO:0007669"/>
    <property type="project" value="InterPro"/>
</dbReference>
<keyword evidence="2" id="KW-0813">Transport</keyword>
<dbReference type="RefSeq" id="WP_016837219.1">
    <property type="nucleotide sequence ID" value="NZ_AP018335.1"/>
</dbReference>
<feature type="chain" id="PRO_5039192427" evidence="5">
    <location>
        <begin position="21"/>
        <end position="302"/>
    </location>
</feature>
<evidence type="ECO:0000259" key="6">
    <source>
        <dbReference type="Pfam" id="PF04069"/>
    </source>
</evidence>
<evidence type="ECO:0000256" key="5">
    <source>
        <dbReference type="SAM" id="SignalP"/>
    </source>
</evidence>
<evidence type="ECO:0000256" key="3">
    <source>
        <dbReference type="ARBA" id="ARBA00022475"/>
    </source>
</evidence>
<protein>
    <submittedName>
        <fullName evidence="7">Glycine betaine/proline transport system substrate-binding protein</fullName>
    </submittedName>
</protein>
<sequence length="302" mass="33762">MKYVKTIGATFGVAASLVLAGCGDNTSQGTQSNEEQVSISQALDYTITGIEPGAGMMQLTEMALNEYENLKGWKVSESSTAGMLTMLDKAIQSEEPIIVTGWNPHWKFATYDLKYLEDPKGTFGEVENINTIVRKDLKEEHPTAYEMLDRFYWEPEDMEQVMLDAQTVTFEEAAKKWAEQNQEKVNEWMEGLQSVNGEKFELVSTPWETEEASSHVVKFVLEQLGYDVTITPVDPIIMFQAIANGEGDASVAPWLPVTHGSFYEQYKDDIIDLGENLVGAKVGLVVPSYMDIDSIEDLEPKE</sequence>
<dbReference type="PROSITE" id="PS51257">
    <property type="entry name" value="PROKAR_LIPOPROTEIN"/>
    <property type="match status" value="1"/>
</dbReference>
<dbReference type="PANTHER" id="PTHR47737:SF1">
    <property type="entry name" value="GLYCINE BETAINE_PROLINE BETAINE TRANSPORT SYSTEM PERMEASE PROTEIN PROW"/>
    <property type="match status" value="1"/>
</dbReference>
<dbReference type="GO" id="GO:0015871">
    <property type="term" value="P:choline transport"/>
    <property type="evidence" value="ECO:0007669"/>
    <property type="project" value="TreeGrafter"/>
</dbReference>
<proteinExistence type="predicted"/>